<dbReference type="Gene3D" id="3.40.50.10490">
    <property type="entry name" value="Glucose-6-phosphate isomerase like protein, domain 1"/>
    <property type="match status" value="1"/>
</dbReference>
<keyword evidence="1" id="KW-0805">Transcription regulation</keyword>
<dbReference type="InterPro" id="IPR036388">
    <property type="entry name" value="WH-like_DNA-bd_sf"/>
</dbReference>
<dbReference type="CDD" id="cd05013">
    <property type="entry name" value="SIS_RpiR"/>
    <property type="match status" value="1"/>
</dbReference>
<dbReference type="SUPFAM" id="SSF46689">
    <property type="entry name" value="Homeodomain-like"/>
    <property type="match status" value="1"/>
</dbReference>
<dbReference type="InterPro" id="IPR035472">
    <property type="entry name" value="RpiR-like_SIS"/>
</dbReference>
<dbReference type="PANTHER" id="PTHR30514:SF1">
    <property type="entry name" value="HTH-TYPE TRANSCRIPTIONAL REGULATOR HEXR-RELATED"/>
    <property type="match status" value="1"/>
</dbReference>
<evidence type="ECO:0000259" key="5">
    <source>
        <dbReference type="PROSITE" id="PS51464"/>
    </source>
</evidence>
<dbReference type="PROSITE" id="PS51464">
    <property type="entry name" value="SIS"/>
    <property type="match status" value="1"/>
</dbReference>
<evidence type="ECO:0000313" key="7">
    <source>
        <dbReference type="Proteomes" id="UP000033533"/>
    </source>
</evidence>
<dbReference type="PROSITE" id="PS51071">
    <property type="entry name" value="HTH_RPIR"/>
    <property type="match status" value="1"/>
</dbReference>
<gene>
    <name evidence="6" type="ORF">JF76_15530</name>
</gene>
<feature type="domain" description="HTH rpiR-type" evidence="4">
    <location>
        <begin position="1"/>
        <end position="76"/>
    </location>
</feature>
<feature type="domain" description="SIS" evidence="5">
    <location>
        <begin position="125"/>
        <end position="266"/>
    </location>
</feature>
<evidence type="ECO:0000256" key="2">
    <source>
        <dbReference type="ARBA" id="ARBA00023125"/>
    </source>
</evidence>
<dbReference type="GO" id="GO:0097367">
    <property type="term" value="F:carbohydrate derivative binding"/>
    <property type="evidence" value="ECO:0007669"/>
    <property type="project" value="InterPro"/>
</dbReference>
<dbReference type="Pfam" id="PF01380">
    <property type="entry name" value="SIS"/>
    <property type="match status" value="1"/>
</dbReference>
<accession>A0A0F4L7C2</accession>
<dbReference type="STRING" id="1218493.JF76_15530"/>
<reference evidence="6 7" key="1">
    <citation type="submission" date="2014-12" db="EMBL/GenBank/DDBJ databases">
        <title>Comparative genomics of the lactic acid bacteria isolated from the honey bee gut.</title>
        <authorList>
            <person name="Ellegaard K.M."/>
            <person name="Tamarit D."/>
            <person name="Javelind E."/>
            <person name="Olofsson T."/>
            <person name="Andersson S.G."/>
            <person name="Vasquez A."/>
        </authorList>
    </citation>
    <scope>NUCLEOTIDE SEQUENCE [LARGE SCALE GENOMIC DNA]</scope>
    <source>
        <strain evidence="6 7">Biut2</strain>
    </source>
</reference>
<dbReference type="Proteomes" id="UP000033533">
    <property type="component" value="Unassembled WGS sequence"/>
</dbReference>
<dbReference type="GO" id="GO:0003700">
    <property type="term" value="F:DNA-binding transcription factor activity"/>
    <property type="evidence" value="ECO:0007669"/>
    <property type="project" value="InterPro"/>
</dbReference>
<dbReference type="GO" id="GO:1901135">
    <property type="term" value="P:carbohydrate derivative metabolic process"/>
    <property type="evidence" value="ECO:0007669"/>
    <property type="project" value="InterPro"/>
</dbReference>
<dbReference type="OrthoDB" id="3684496at2"/>
<evidence type="ECO:0000256" key="3">
    <source>
        <dbReference type="ARBA" id="ARBA00023163"/>
    </source>
</evidence>
<dbReference type="EMBL" id="JXBY01000025">
    <property type="protein sequence ID" value="KJY54530.1"/>
    <property type="molecule type" value="Genomic_DNA"/>
</dbReference>
<dbReference type="HOGENOM" id="CLU_055769_2_1_9"/>
<dbReference type="PATRIC" id="fig|1218493.3.peg.1626"/>
<dbReference type="Pfam" id="PF01418">
    <property type="entry name" value="HTH_6"/>
    <property type="match status" value="1"/>
</dbReference>
<protein>
    <submittedName>
        <fullName evidence="6">Helix-turn-helix domain, rpiR family protein</fullName>
    </submittedName>
</protein>
<dbReference type="SUPFAM" id="SSF53697">
    <property type="entry name" value="SIS domain"/>
    <property type="match status" value="1"/>
</dbReference>
<proteinExistence type="predicted"/>
<evidence type="ECO:0000313" key="6">
    <source>
        <dbReference type="EMBL" id="KJY54530.1"/>
    </source>
</evidence>
<dbReference type="Gene3D" id="1.10.10.10">
    <property type="entry name" value="Winged helix-like DNA-binding domain superfamily/Winged helix DNA-binding domain"/>
    <property type="match status" value="1"/>
</dbReference>
<name>A0A0F4L7C2_9LACO</name>
<evidence type="ECO:0000259" key="4">
    <source>
        <dbReference type="PROSITE" id="PS51071"/>
    </source>
</evidence>
<keyword evidence="3" id="KW-0804">Transcription</keyword>
<dbReference type="InterPro" id="IPR047640">
    <property type="entry name" value="RpiR-like"/>
</dbReference>
<organism evidence="6 7">
    <name type="scientific">Lactobacillus kullabergensis</name>
    <dbReference type="NCBI Taxonomy" id="1218493"/>
    <lineage>
        <taxon>Bacteria</taxon>
        <taxon>Bacillati</taxon>
        <taxon>Bacillota</taxon>
        <taxon>Bacilli</taxon>
        <taxon>Lactobacillales</taxon>
        <taxon>Lactobacillaceae</taxon>
        <taxon>Lactobacillus</taxon>
    </lineage>
</organism>
<dbReference type="InterPro" id="IPR009057">
    <property type="entry name" value="Homeodomain-like_sf"/>
</dbReference>
<evidence type="ECO:0000256" key="1">
    <source>
        <dbReference type="ARBA" id="ARBA00023015"/>
    </source>
</evidence>
<dbReference type="PANTHER" id="PTHR30514">
    <property type="entry name" value="GLUCOKINASE"/>
    <property type="match status" value="1"/>
</dbReference>
<dbReference type="InterPro" id="IPR000281">
    <property type="entry name" value="HTH_RpiR"/>
</dbReference>
<keyword evidence="2" id="KW-0238">DNA-binding</keyword>
<sequence>MESLEDLVRIKNTTNNEEEIIKFIIEKPEQVINMSIYNLAQATHTSTSSIIRFCKKCNYKGFKDFKISLIQCIDKEINDINNIDVNMPFRKNDTDLVIAKKISQLSIETIKATFNLLSSSKLQTAVDQIINANSVFAVGVGDNYIRLCDFKTKLLLINFYIKMTQLEDDQIRLTNLSTKKDVAIILSYSGETKKVLECAQKFFLNRTPIIAITSNEHSHLASLADQIFLIPNKENSKVSFSNFSSHVSIEYILNTIYSCMFSRNYLANCKYTQN</sequence>
<dbReference type="InterPro" id="IPR001347">
    <property type="entry name" value="SIS_dom"/>
</dbReference>
<comment type="caution">
    <text evidence="6">The sequence shown here is derived from an EMBL/GenBank/DDBJ whole genome shotgun (WGS) entry which is preliminary data.</text>
</comment>
<dbReference type="AlphaFoldDB" id="A0A0F4L7C2"/>
<dbReference type="RefSeq" id="WP_052697105.1">
    <property type="nucleotide sequence ID" value="NZ_JBHSZS010000026.1"/>
</dbReference>
<dbReference type="InterPro" id="IPR046348">
    <property type="entry name" value="SIS_dom_sf"/>
</dbReference>
<dbReference type="GO" id="GO:0003677">
    <property type="term" value="F:DNA binding"/>
    <property type="evidence" value="ECO:0007669"/>
    <property type="project" value="UniProtKB-KW"/>
</dbReference>